<evidence type="ECO:0008006" key="4">
    <source>
        <dbReference type="Google" id="ProtNLM"/>
    </source>
</evidence>
<dbReference type="AlphaFoldDB" id="A0A9D4TM49"/>
<gene>
    <name evidence="2" type="ORF">D9Q98_005483</name>
</gene>
<dbReference type="PANTHER" id="PTHR31377:SF2">
    <property type="entry name" value="AGMATINE DEIMINASE"/>
    <property type="match status" value="1"/>
</dbReference>
<dbReference type="PANTHER" id="PTHR31377">
    <property type="entry name" value="AGMATINE DEIMINASE-RELATED"/>
    <property type="match status" value="1"/>
</dbReference>
<name>A0A9D4TM49_CHLVU</name>
<accession>A0A9D4TM49</accession>
<reference evidence="2" key="2">
    <citation type="submission" date="2020-11" db="EMBL/GenBank/DDBJ databases">
        <authorList>
            <person name="Cecchin M."/>
            <person name="Marcolungo L."/>
            <person name="Rossato M."/>
            <person name="Girolomoni L."/>
            <person name="Cosentino E."/>
            <person name="Cuine S."/>
            <person name="Li-Beisson Y."/>
            <person name="Delledonne M."/>
            <person name="Ballottari M."/>
        </authorList>
    </citation>
    <scope>NUCLEOTIDE SEQUENCE</scope>
    <source>
        <strain evidence="2">211/11P</strain>
        <tissue evidence="2">Whole cell</tissue>
    </source>
</reference>
<evidence type="ECO:0000256" key="1">
    <source>
        <dbReference type="ARBA" id="ARBA00022801"/>
    </source>
</evidence>
<dbReference type="EMBL" id="SIDB01000008">
    <property type="protein sequence ID" value="KAI3429388.1"/>
    <property type="molecule type" value="Genomic_DNA"/>
</dbReference>
<comment type="caution">
    <text evidence="2">The sequence shown here is derived from an EMBL/GenBank/DDBJ whole genome shotgun (WGS) entry which is preliminary data.</text>
</comment>
<dbReference type="Proteomes" id="UP001055712">
    <property type="component" value="Unassembled WGS sequence"/>
</dbReference>
<dbReference type="InterPro" id="IPR017754">
    <property type="entry name" value="Agmatine_deiminase"/>
</dbReference>
<proteinExistence type="inferred from homology"/>
<dbReference type="OrthoDB" id="544103at2759"/>
<evidence type="ECO:0000313" key="3">
    <source>
        <dbReference type="Proteomes" id="UP001055712"/>
    </source>
</evidence>
<dbReference type="HAMAP" id="MF_01841">
    <property type="entry name" value="Agmatine_deimin"/>
    <property type="match status" value="1"/>
</dbReference>
<dbReference type="GO" id="GO:0009446">
    <property type="term" value="P:putrescine biosynthetic process"/>
    <property type="evidence" value="ECO:0007669"/>
    <property type="project" value="InterPro"/>
</dbReference>
<dbReference type="Pfam" id="PF04371">
    <property type="entry name" value="PAD_porph"/>
    <property type="match status" value="1"/>
</dbReference>
<dbReference type="NCBIfam" id="NF010070">
    <property type="entry name" value="PRK13551.1"/>
    <property type="match status" value="1"/>
</dbReference>
<dbReference type="SUPFAM" id="SSF55909">
    <property type="entry name" value="Pentein"/>
    <property type="match status" value="1"/>
</dbReference>
<sequence>MSTPLALASAAYPEPPATLGYRFPAEWEPHAGTWMGWPQRPDNWRNHAVHVQRAFVAVATAIAQFEQVTVCANAEQVATARAALPGQIEVVCVAQDDSWFRDTGPTFVVKAEGGGQRSVAGVDWQFNAWGGEEGGLYDSWDRDQAVAASILQMRGLRRFECPIVMEGGSIHVDGEGTLLTTEECLLNSNRNPQLSRAEIEGWLRSMLGVQTVIWLPRGLYADDDTNGHIDNFACFARPGVVLLAWTDDESDPQHSISLEALEVLSKARDSQGRSLQVIKLPLPPPLHITKEEAAGVEVVPGSKARVAGDRLAGSYANFYLCNGGVVVPAFGGEAAEADERARQVLADVFPERRVVSVQSREILLGGGNIHCVTQQEPAAATG</sequence>
<dbReference type="NCBIfam" id="TIGR03380">
    <property type="entry name" value="agmatine_aguA"/>
    <property type="match status" value="1"/>
</dbReference>
<organism evidence="2 3">
    <name type="scientific">Chlorella vulgaris</name>
    <name type="common">Green alga</name>
    <dbReference type="NCBI Taxonomy" id="3077"/>
    <lineage>
        <taxon>Eukaryota</taxon>
        <taxon>Viridiplantae</taxon>
        <taxon>Chlorophyta</taxon>
        <taxon>core chlorophytes</taxon>
        <taxon>Trebouxiophyceae</taxon>
        <taxon>Chlorellales</taxon>
        <taxon>Chlorellaceae</taxon>
        <taxon>Chlorella clade</taxon>
        <taxon>Chlorella</taxon>
    </lineage>
</organism>
<keyword evidence="3" id="KW-1185">Reference proteome</keyword>
<dbReference type="GO" id="GO:0047632">
    <property type="term" value="F:agmatine deiminase activity"/>
    <property type="evidence" value="ECO:0007669"/>
    <property type="project" value="InterPro"/>
</dbReference>
<reference evidence="2" key="1">
    <citation type="journal article" date="2019" name="Plant J.">
        <title>Chlorella vulgaris genome assembly and annotation reveals the molecular basis for metabolic acclimation to high light conditions.</title>
        <authorList>
            <person name="Cecchin M."/>
            <person name="Marcolungo L."/>
            <person name="Rossato M."/>
            <person name="Girolomoni L."/>
            <person name="Cosentino E."/>
            <person name="Cuine S."/>
            <person name="Li-Beisson Y."/>
            <person name="Delledonne M."/>
            <person name="Ballottari M."/>
        </authorList>
    </citation>
    <scope>NUCLEOTIDE SEQUENCE</scope>
    <source>
        <strain evidence="2">211/11P</strain>
    </source>
</reference>
<evidence type="ECO:0000313" key="2">
    <source>
        <dbReference type="EMBL" id="KAI3429388.1"/>
    </source>
</evidence>
<dbReference type="Gene3D" id="3.75.10.10">
    <property type="entry name" value="L-arginine/glycine Amidinotransferase, Chain A"/>
    <property type="match status" value="1"/>
</dbReference>
<dbReference type="InterPro" id="IPR007466">
    <property type="entry name" value="Peptidyl-Arg-deiminase_porph"/>
</dbReference>
<protein>
    <recommendedName>
        <fullName evidence="4">Agmatine deiminase</fullName>
    </recommendedName>
</protein>
<dbReference type="GO" id="GO:0004668">
    <property type="term" value="F:protein-arginine deiminase activity"/>
    <property type="evidence" value="ECO:0007669"/>
    <property type="project" value="InterPro"/>
</dbReference>
<keyword evidence="1" id="KW-0378">Hydrolase</keyword>